<evidence type="ECO:0000313" key="9">
    <source>
        <dbReference type="Proteomes" id="UP001597525"/>
    </source>
</evidence>
<evidence type="ECO:0000256" key="3">
    <source>
        <dbReference type="ARBA" id="ARBA00022729"/>
    </source>
</evidence>
<evidence type="ECO:0000256" key="1">
    <source>
        <dbReference type="ARBA" id="ARBA00022617"/>
    </source>
</evidence>
<dbReference type="PROSITE" id="PS51007">
    <property type="entry name" value="CYTC"/>
    <property type="match status" value="1"/>
</dbReference>
<organism evidence="8 9">
    <name type="scientific">Sphingobacterium bambusae</name>
    <dbReference type="NCBI Taxonomy" id="662858"/>
    <lineage>
        <taxon>Bacteria</taxon>
        <taxon>Pseudomonadati</taxon>
        <taxon>Bacteroidota</taxon>
        <taxon>Sphingobacteriia</taxon>
        <taxon>Sphingobacteriales</taxon>
        <taxon>Sphingobacteriaceae</taxon>
        <taxon>Sphingobacterium</taxon>
    </lineage>
</organism>
<evidence type="ECO:0000256" key="4">
    <source>
        <dbReference type="ARBA" id="ARBA00023002"/>
    </source>
</evidence>
<evidence type="ECO:0000256" key="2">
    <source>
        <dbReference type="ARBA" id="ARBA00022723"/>
    </source>
</evidence>
<dbReference type="InterPro" id="IPR036909">
    <property type="entry name" value="Cyt_c-like_dom_sf"/>
</dbReference>
<dbReference type="GO" id="GO:0004601">
    <property type="term" value="F:peroxidase activity"/>
    <property type="evidence" value="ECO:0007669"/>
    <property type="project" value="UniProtKB-KW"/>
</dbReference>
<comment type="caution">
    <text evidence="8">The sequence shown here is derived from an EMBL/GenBank/DDBJ whole genome shotgun (WGS) entry which is preliminary data.</text>
</comment>
<keyword evidence="2 6" id="KW-0479">Metal-binding</keyword>
<keyword evidence="9" id="KW-1185">Reference proteome</keyword>
<protein>
    <submittedName>
        <fullName evidence="8">Cytochrome-c peroxidase</fullName>
    </submittedName>
</protein>
<evidence type="ECO:0000256" key="5">
    <source>
        <dbReference type="ARBA" id="ARBA00023004"/>
    </source>
</evidence>
<keyword evidence="8" id="KW-0575">Peroxidase</keyword>
<reference evidence="9" key="1">
    <citation type="journal article" date="2019" name="Int. J. Syst. Evol. Microbiol.">
        <title>The Global Catalogue of Microorganisms (GCM) 10K type strain sequencing project: providing services to taxonomists for standard genome sequencing and annotation.</title>
        <authorList>
            <consortium name="The Broad Institute Genomics Platform"/>
            <consortium name="The Broad Institute Genome Sequencing Center for Infectious Disease"/>
            <person name="Wu L."/>
            <person name="Ma J."/>
        </authorList>
    </citation>
    <scope>NUCLEOTIDE SEQUENCE [LARGE SCALE GENOMIC DNA]</scope>
    <source>
        <strain evidence="9">KCTC 22814</strain>
    </source>
</reference>
<dbReference type="RefSeq" id="WP_320184314.1">
    <property type="nucleotide sequence ID" value="NZ_CP138332.1"/>
</dbReference>
<dbReference type="PANTHER" id="PTHR30600:SF10">
    <property type="entry name" value="BLL6722 PROTEIN"/>
    <property type="match status" value="1"/>
</dbReference>
<feature type="domain" description="Cytochrome c" evidence="7">
    <location>
        <begin position="1"/>
        <end position="134"/>
    </location>
</feature>
<evidence type="ECO:0000256" key="6">
    <source>
        <dbReference type="PROSITE-ProRule" id="PRU00433"/>
    </source>
</evidence>
<dbReference type="Proteomes" id="UP001597525">
    <property type="component" value="Unassembled WGS sequence"/>
</dbReference>
<keyword evidence="5 6" id="KW-0408">Iron</keyword>
<keyword evidence="3" id="KW-0732">Signal</keyword>
<keyword evidence="1 6" id="KW-0349">Heme</keyword>
<dbReference type="SUPFAM" id="SSF46626">
    <property type="entry name" value="Cytochrome c"/>
    <property type="match status" value="1"/>
</dbReference>
<evidence type="ECO:0000313" key="8">
    <source>
        <dbReference type="EMBL" id="MFD2966530.1"/>
    </source>
</evidence>
<dbReference type="InterPro" id="IPR051395">
    <property type="entry name" value="Cytochrome_c_Peroxidase/MauG"/>
</dbReference>
<gene>
    <name evidence="8" type="ORF">ACFS7Y_03985</name>
</gene>
<accession>A0ABW6BCV4</accession>
<dbReference type="InterPro" id="IPR009056">
    <property type="entry name" value="Cyt_c-like_dom"/>
</dbReference>
<dbReference type="EMBL" id="JBHUPB010000003">
    <property type="protein sequence ID" value="MFD2966530.1"/>
    <property type="molecule type" value="Genomic_DNA"/>
</dbReference>
<name>A0ABW6BCV4_9SPHI</name>
<dbReference type="Gene3D" id="1.10.760.10">
    <property type="entry name" value="Cytochrome c-like domain"/>
    <property type="match status" value="1"/>
</dbReference>
<evidence type="ECO:0000259" key="7">
    <source>
        <dbReference type="PROSITE" id="PS51007"/>
    </source>
</evidence>
<sequence>MHGLHLFRTKARCINCHNGPLFTDNDFHNIGFSLYGEDKQDLGRYTHTKNPADVGKFKTASLRNVAKTGPWLHNGMFQDLRGLLNTYNRGMPRPKRKAAQQDDPLFPETSVHLKPLALSTDEIDALLAFLDAISTLPYPVNRPVLPGLD</sequence>
<keyword evidence="4" id="KW-0560">Oxidoreductase</keyword>
<dbReference type="PANTHER" id="PTHR30600">
    <property type="entry name" value="CYTOCHROME C PEROXIDASE-RELATED"/>
    <property type="match status" value="1"/>
</dbReference>
<proteinExistence type="predicted"/>